<keyword evidence="4 10" id="KW-1003">Cell membrane</keyword>
<dbReference type="InterPro" id="IPR037682">
    <property type="entry name" value="TonB_C"/>
</dbReference>
<gene>
    <name evidence="13" type="ORF">F1C79_10360</name>
</gene>
<accession>A0A9X7MYV1</accession>
<evidence type="ECO:0000256" key="1">
    <source>
        <dbReference type="ARBA" id="ARBA00004383"/>
    </source>
</evidence>
<feature type="compositionally biased region" description="Basic and acidic residues" evidence="11">
    <location>
        <begin position="95"/>
        <end position="144"/>
    </location>
</feature>
<keyword evidence="9 10" id="KW-0472">Membrane</keyword>
<evidence type="ECO:0000313" key="14">
    <source>
        <dbReference type="Proteomes" id="UP000326659"/>
    </source>
</evidence>
<feature type="transmembrane region" description="Helical" evidence="10">
    <location>
        <begin position="12"/>
        <end position="31"/>
    </location>
</feature>
<dbReference type="InterPro" id="IPR051045">
    <property type="entry name" value="TonB-dependent_transducer"/>
</dbReference>
<evidence type="ECO:0000256" key="3">
    <source>
        <dbReference type="ARBA" id="ARBA00022448"/>
    </source>
</evidence>
<keyword evidence="14" id="KW-1185">Reference proteome</keyword>
<keyword evidence="6 10" id="KW-0812">Transmembrane</keyword>
<evidence type="ECO:0000256" key="9">
    <source>
        <dbReference type="ARBA" id="ARBA00023136"/>
    </source>
</evidence>
<dbReference type="PANTHER" id="PTHR33446">
    <property type="entry name" value="PROTEIN TONB-RELATED"/>
    <property type="match status" value="1"/>
</dbReference>
<evidence type="ECO:0000256" key="7">
    <source>
        <dbReference type="ARBA" id="ARBA00022927"/>
    </source>
</evidence>
<organism evidence="13 14">
    <name type="scientific">Pseudomonas denitrificans</name>
    <dbReference type="NCBI Taxonomy" id="43306"/>
    <lineage>
        <taxon>Bacteria</taxon>
        <taxon>Pseudomonadati</taxon>
        <taxon>Pseudomonadota</taxon>
        <taxon>Gammaproteobacteria</taxon>
        <taxon>Pseudomonadales</taxon>
        <taxon>Pseudomonadaceae</taxon>
        <taxon>Halopseudomonas</taxon>
    </lineage>
</organism>
<dbReference type="GO" id="GO:0030288">
    <property type="term" value="C:outer membrane-bounded periplasmic space"/>
    <property type="evidence" value="ECO:0007669"/>
    <property type="project" value="InterPro"/>
</dbReference>
<evidence type="ECO:0000256" key="5">
    <source>
        <dbReference type="ARBA" id="ARBA00022519"/>
    </source>
</evidence>
<dbReference type="GO" id="GO:0015891">
    <property type="term" value="P:siderophore transport"/>
    <property type="evidence" value="ECO:0007669"/>
    <property type="project" value="InterPro"/>
</dbReference>
<evidence type="ECO:0000313" key="13">
    <source>
        <dbReference type="EMBL" id="QEY71983.1"/>
    </source>
</evidence>
<proteinExistence type="inferred from homology"/>
<sequence>MVNPRITRRAVPAAISVGLHALALAGLYIGFHPSAPATPAPKVMRTALVSLPSPAPIAPAPPPVVQPPEPVTPPPPLVEAPRPTPQPDVAQLTRRKAEQREREERQREERRQEQQRIAEQQRQEQEQRSRQQAEQRARAEHDRQLAAQQAAAAEDARSAQNYQPLVKKAPTYPDSALDRRLEGDCTVEYTVAPNGSVRDPRVVPGACSHSVFERPSLQAATRFRYQPRVIDGQAVAVANVRNTFHYRIQETSR</sequence>
<dbReference type="InterPro" id="IPR003538">
    <property type="entry name" value="TonB"/>
</dbReference>
<dbReference type="GO" id="GO:0031992">
    <property type="term" value="F:energy transducer activity"/>
    <property type="evidence" value="ECO:0007669"/>
    <property type="project" value="InterPro"/>
</dbReference>
<dbReference type="Proteomes" id="UP000326659">
    <property type="component" value="Chromosome"/>
</dbReference>
<keyword evidence="8 10" id="KW-1133">Transmembrane helix</keyword>
<evidence type="ECO:0000256" key="2">
    <source>
        <dbReference type="ARBA" id="ARBA00006555"/>
    </source>
</evidence>
<dbReference type="PRINTS" id="PR01374">
    <property type="entry name" value="TONBPROTEIN"/>
</dbReference>
<dbReference type="PROSITE" id="PS52015">
    <property type="entry name" value="TONB_CTD"/>
    <property type="match status" value="1"/>
</dbReference>
<feature type="region of interest" description="Disordered" evidence="11">
    <location>
        <begin position="60"/>
        <end position="145"/>
    </location>
</feature>
<keyword evidence="7 10" id="KW-0653">Protein transport</keyword>
<dbReference type="OrthoDB" id="1628901at2"/>
<comment type="subcellular location">
    <subcellularLocation>
        <location evidence="1 10">Cell inner membrane</location>
        <topology evidence="1 10">Single-pass membrane protein</topology>
        <orientation evidence="1 10">Periplasmic side</orientation>
    </subcellularLocation>
</comment>
<dbReference type="SUPFAM" id="SSF74653">
    <property type="entry name" value="TolA/TonB C-terminal domain"/>
    <property type="match status" value="1"/>
</dbReference>
<reference evidence="13 14" key="1">
    <citation type="submission" date="2019-09" db="EMBL/GenBank/DDBJ databases">
        <title>Prosopis cineraria nodule microbiome.</title>
        <authorList>
            <person name="Chaluvadi S.R."/>
            <person name="Ali R."/>
            <person name="Wang X."/>
        </authorList>
    </citation>
    <scope>NUCLEOTIDE SEQUENCE [LARGE SCALE GENOMIC DNA]</scope>
    <source>
        <strain evidence="13 14">BG1</strain>
    </source>
</reference>
<evidence type="ECO:0000259" key="12">
    <source>
        <dbReference type="PROSITE" id="PS52015"/>
    </source>
</evidence>
<keyword evidence="5 10" id="KW-0997">Cell inner membrane</keyword>
<name>A0A9X7MYV1_PSEDE</name>
<comment type="similarity">
    <text evidence="2 10">Belongs to the TonB family.</text>
</comment>
<evidence type="ECO:0000256" key="8">
    <source>
        <dbReference type="ARBA" id="ARBA00022989"/>
    </source>
</evidence>
<dbReference type="KEGG" id="pden:F1C79_10360"/>
<dbReference type="NCBIfam" id="TIGR01352">
    <property type="entry name" value="tonB_Cterm"/>
    <property type="match status" value="1"/>
</dbReference>
<dbReference type="Gene3D" id="3.30.1150.10">
    <property type="match status" value="1"/>
</dbReference>
<comment type="function">
    <text evidence="10">Interacts with outer membrane receptor proteins that carry out high-affinity binding and energy dependent uptake into the periplasmic space of specific substrates. It could act to transduce energy from the cytoplasmic membrane to specific energy-requiring processes in the outer membrane, resulting in the release into the periplasm of ligands bound by these outer membrane proteins.</text>
</comment>
<dbReference type="PANTHER" id="PTHR33446:SF2">
    <property type="entry name" value="PROTEIN TONB"/>
    <property type="match status" value="1"/>
</dbReference>
<dbReference type="EMBL" id="CP043626">
    <property type="protein sequence ID" value="QEY71983.1"/>
    <property type="molecule type" value="Genomic_DNA"/>
</dbReference>
<dbReference type="GO" id="GO:0055085">
    <property type="term" value="P:transmembrane transport"/>
    <property type="evidence" value="ECO:0007669"/>
    <property type="project" value="InterPro"/>
</dbReference>
<evidence type="ECO:0000256" key="10">
    <source>
        <dbReference type="RuleBase" id="RU362123"/>
    </source>
</evidence>
<dbReference type="GO" id="GO:0015031">
    <property type="term" value="P:protein transport"/>
    <property type="evidence" value="ECO:0007669"/>
    <property type="project" value="UniProtKB-UniRule"/>
</dbReference>
<evidence type="ECO:0000256" key="6">
    <source>
        <dbReference type="ARBA" id="ARBA00022692"/>
    </source>
</evidence>
<protein>
    <recommendedName>
        <fullName evidence="10">Protein TonB</fullName>
    </recommendedName>
</protein>
<evidence type="ECO:0000256" key="11">
    <source>
        <dbReference type="SAM" id="MobiDB-lite"/>
    </source>
</evidence>
<dbReference type="AlphaFoldDB" id="A0A9X7MYV1"/>
<keyword evidence="3 10" id="KW-0813">Transport</keyword>
<keyword evidence="10" id="KW-0735">Signal-anchor</keyword>
<feature type="domain" description="TonB C-terminal" evidence="12">
    <location>
        <begin position="157"/>
        <end position="253"/>
    </location>
</feature>
<dbReference type="GO" id="GO:0098797">
    <property type="term" value="C:plasma membrane protein complex"/>
    <property type="evidence" value="ECO:0007669"/>
    <property type="project" value="TreeGrafter"/>
</dbReference>
<evidence type="ECO:0000256" key="4">
    <source>
        <dbReference type="ARBA" id="ARBA00022475"/>
    </source>
</evidence>
<feature type="compositionally biased region" description="Pro residues" evidence="11">
    <location>
        <begin position="60"/>
        <end position="86"/>
    </location>
</feature>
<dbReference type="InterPro" id="IPR006260">
    <property type="entry name" value="TonB/TolA_C"/>
</dbReference>
<dbReference type="Pfam" id="PF03544">
    <property type="entry name" value="TonB_C"/>
    <property type="match status" value="1"/>
</dbReference>